<name>A0A1F7YYZ1_9BACT</name>
<evidence type="ECO:0000259" key="3">
    <source>
        <dbReference type="Pfam" id="PF00588"/>
    </source>
</evidence>
<protein>
    <recommendedName>
        <fullName evidence="3">tRNA/rRNA methyltransferase SpoU type domain-containing protein</fullName>
    </recommendedName>
</protein>
<reference evidence="4 5" key="1">
    <citation type="journal article" date="2016" name="Nat. Commun.">
        <title>Thousands of microbial genomes shed light on interconnected biogeochemical processes in an aquifer system.</title>
        <authorList>
            <person name="Anantharaman K."/>
            <person name="Brown C.T."/>
            <person name="Hug L.A."/>
            <person name="Sharon I."/>
            <person name="Castelle C.J."/>
            <person name="Probst A.J."/>
            <person name="Thomas B.C."/>
            <person name="Singh A."/>
            <person name="Wilkins M.J."/>
            <person name="Karaoz U."/>
            <person name="Brodie E.L."/>
            <person name="Williams K.H."/>
            <person name="Hubbard S.S."/>
            <person name="Banfield J.F."/>
        </authorList>
    </citation>
    <scope>NUCLEOTIDE SEQUENCE [LARGE SCALE GENOMIC DNA]</scope>
</reference>
<dbReference type="GO" id="GO:0006396">
    <property type="term" value="P:RNA processing"/>
    <property type="evidence" value="ECO:0007669"/>
    <property type="project" value="InterPro"/>
</dbReference>
<dbReference type="SUPFAM" id="SSF75217">
    <property type="entry name" value="alpha/beta knot"/>
    <property type="match status" value="1"/>
</dbReference>
<dbReference type="InterPro" id="IPR029026">
    <property type="entry name" value="tRNA_m1G_MTases_N"/>
</dbReference>
<dbReference type="GO" id="GO:0005829">
    <property type="term" value="C:cytosol"/>
    <property type="evidence" value="ECO:0007669"/>
    <property type="project" value="TreeGrafter"/>
</dbReference>
<evidence type="ECO:0000313" key="5">
    <source>
        <dbReference type="Proteomes" id="UP000178870"/>
    </source>
</evidence>
<dbReference type="PANTHER" id="PTHR46429:SF1">
    <property type="entry name" value="23S RRNA (GUANOSINE-2'-O-)-METHYLTRANSFERASE RLMB"/>
    <property type="match status" value="1"/>
</dbReference>
<dbReference type="GO" id="GO:0008173">
    <property type="term" value="F:RNA methyltransferase activity"/>
    <property type="evidence" value="ECO:0007669"/>
    <property type="project" value="InterPro"/>
</dbReference>
<feature type="domain" description="tRNA/rRNA methyltransferase SpoU type" evidence="3">
    <location>
        <begin position="27"/>
        <end position="168"/>
    </location>
</feature>
<dbReference type="Pfam" id="PF00588">
    <property type="entry name" value="SpoU_methylase"/>
    <property type="match status" value="1"/>
</dbReference>
<dbReference type="GO" id="GO:0032259">
    <property type="term" value="P:methylation"/>
    <property type="evidence" value="ECO:0007669"/>
    <property type="project" value="UniProtKB-KW"/>
</dbReference>
<evidence type="ECO:0000313" key="4">
    <source>
        <dbReference type="EMBL" id="OGM32487.1"/>
    </source>
</evidence>
<organism evidence="4 5">
    <name type="scientific">Candidatus Woesebacteria bacterium RIFCSPHIGHO2_01_FULL_44_21</name>
    <dbReference type="NCBI Taxonomy" id="1802503"/>
    <lineage>
        <taxon>Bacteria</taxon>
        <taxon>Candidatus Woeseibacteriota</taxon>
    </lineage>
</organism>
<dbReference type="EMBL" id="MGGP01000014">
    <property type="protein sequence ID" value="OGM32487.1"/>
    <property type="molecule type" value="Genomic_DNA"/>
</dbReference>
<dbReference type="InterPro" id="IPR029028">
    <property type="entry name" value="Alpha/beta_knot_MTases"/>
</dbReference>
<dbReference type="InterPro" id="IPR004441">
    <property type="entry name" value="rRNA_MeTrfase_TrmH"/>
</dbReference>
<keyword evidence="1" id="KW-0489">Methyltransferase</keyword>
<dbReference type="GO" id="GO:0003723">
    <property type="term" value="F:RNA binding"/>
    <property type="evidence" value="ECO:0007669"/>
    <property type="project" value="InterPro"/>
</dbReference>
<dbReference type="Proteomes" id="UP000178870">
    <property type="component" value="Unassembled WGS sequence"/>
</dbReference>
<dbReference type="AlphaFoldDB" id="A0A1F7YYZ1"/>
<evidence type="ECO:0000256" key="2">
    <source>
        <dbReference type="ARBA" id="ARBA00022679"/>
    </source>
</evidence>
<proteinExistence type="predicted"/>
<gene>
    <name evidence="4" type="ORF">A2803_03385</name>
</gene>
<comment type="caution">
    <text evidence="4">The sequence shown here is derived from an EMBL/GenBank/DDBJ whole genome shotgun (WGS) entry which is preliminary data.</text>
</comment>
<keyword evidence="2" id="KW-0808">Transferase</keyword>
<dbReference type="PANTHER" id="PTHR46429">
    <property type="entry name" value="23S RRNA (GUANOSINE-2'-O-)-METHYLTRANSFERASE RLMB"/>
    <property type="match status" value="1"/>
</dbReference>
<dbReference type="Gene3D" id="3.40.1280.10">
    <property type="match status" value="1"/>
</dbReference>
<evidence type="ECO:0000256" key="1">
    <source>
        <dbReference type="ARBA" id="ARBA00022603"/>
    </source>
</evidence>
<sequence length="176" mass="19713">MVKHGSKHLRHNTPTQEELKEIKRNPIYLVLDNVLDTYNIGSLFRLADAIAAEKLYICGDSEYPPSSRIHKSAVGTEEWVPWAKADKAIEVIKRLRDKGVRIISVEQNPQATSYKLLTPNFPCAIVVGHETKGVSKEVLKLSDIIVELPMYGVNKSFNVWGSAAVIAYKILETLGR</sequence>
<dbReference type="InterPro" id="IPR001537">
    <property type="entry name" value="SpoU_MeTrfase"/>
</dbReference>
<accession>A0A1F7YYZ1</accession>